<sequence>MGTTSDQTAQHEGSKAAMGGLIVCPVDLDRPGLRVLDSGTGDGYWLQDLLGTYPRLVDGTLVGTDVTAAKFPKHGAPQPISLQIQSITQPWPSEWKHSFDLVHQRLVLGACGSFPHATAVRNLAELVKPGGWIQLIEPDQTCGIQDGPAMRDFIKLVTWVFERMGGHARYAYDVKRWLLDAGVVDVEERSVPNYLGARVPDADLARRTARWTADAMMPLLKYTEGHDGPIPIPREDLQTLVPRLHEELLERGGFYPLRVIYGRVPLAKE</sequence>
<accession>A0AAW0QHZ1</accession>
<dbReference type="InterPro" id="IPR029063">
    <property type="entry name" value="SAM-dependent_MTases_sf"/>
</dbReference>
<dbReference type="PANTHER" id="PTHR43591">
    <property type="entry name" value="METHYLTRANSFERASE"/>
    <property type="match status" value="1"/>
</dbReference>
<evidence type="ECO:0000313" key="3">
    <source>
        <dbReference type="Proteomes" id="UP001392437"/>
    </source>
</evidence>
<proteinExistence type="inferred from homology"/>
<comment type="caution">
    <text evidence="2">The sequence shown here is derived from an EMBL/GenBank/DDBJ whole genome shotgun (WGS) entry which is preliminary data.</text>
</comment>
<dbReference type="GO" id="GO:0008168">
    <property type="term" value="F:methyltransferase activity"/>
    <property type="evidence" value="ECO:0007669"/>
    <property type="project" value="UniProtKB-KW"/>
</dbReference>
<dbReference type="CDD" id="cd02440">
    <property type="entry name" value="AdoMet_MTases"/>
    <property type="match status" value="1"/>
</dbReference>
<organism evidence="2 3">
    <name type="scientific">Apiospora kogelbergensis</name>
    <dbReference type="NCBI Taxonomy" id="1337665"/>
    <lineage>
        <taxon>Eukaryota</taxon>
        <taxon>Fungi</taxon>
        <taxon>Dikarya</taxon>
        <taxon>Ascomycota</taxon>
        <taxon>Pezizomycotina</taxon>
        <taxon>Sordariomycetes</taxon>
        <taxon>Xylariomycetidae</taxon>
        <taxon>Amphisphaeriales</taxon>
        <taxon>Apiosporaceae</taxon>
        <taxon>Apiospora</taxon>
    </lineage>
</organism>
<gene>
    <name evidence="2" type="ORF">PG999_008531</name>
</gene>
<keyword evidence="2" id="KW-0489">Methyltransferase</keyword>
<dbReference type="EMBL" id="JAQQWP010000008">
    <property type="protein sequence ID" value="KAK8105172.1"/>
    <property type="molecule type" value="Genomic_DNA"/>
</dbReference>
<name>A0AAW0QHZ1_9PEZI</name>
<dbReference type="AlphaFoldDB" id="A0AAW0QHZ1"/>
<comment type="similarity">
    <text evidence="1">Belongs to the methyltransferase superfamily. LaeA methyltransferase family.</text>
</comment>
<dbReference type="Gene3D" id="3.40.50.150">
    <property type="entry name" value="Vaccinia Virus protein VP39"/>
    <property type="match status" value="1"/>
</dbReference>
<dbReference type="PANTHER" id="PTHR43591:SF105">
    <property type="entry name" value="METHYLTRANSFERASE DOMAIN-CONTAINING PROTEIN-RELATED"/>
    <property type="match status" value="1"/>
</dbReference>
<dbReference type="SUPFAM" id="SSF53335">
    <property type="entry name" value="S-adenosyl-L-methionine-dependent methyltransferases"/>
    <property type="match status" value="1"/>
</dbReference>
<evidence type="ECO:0000256" key="1">
    <source>
        <dbReference type="ARBA" id="ARBA00038158"/>
    </source>
</evidence>
<dbReference type="Proteomes" id="UP001392437">
    <property type="component" value="Unassembled WGS sequence"/>
</dbReference>
<evidence type="ECO:0000313" key="2">
    <source>
        <dbReference type="EMBL" id="KAK8105172.1"/>
    </source>
</evidence>
<keyword evidence="3" id="KW-1185">Reference proteome</keyword>
<keyword evidence="2" id="KW-0808">Transferase</keyword>
<protein>
    <submittedName>
        <fullName evidence="2">S-adenosyl-L-methionine-dependent methyltransferase</fullName>
    </submittedName>
</protein>
<reference evidence="2 3" key="1">
    <citation type="submission" date="2023-01" db="EMBL/GenBank/DDBJ databases">
        <title>Analysis of 21 Apiospora genomes using comparative genomics revels a genus with tremendous synthesis potential of carbohydrate active enzymes and secondary metabolites.</title>
        <authorList>
            <person name="Sorensen T."/>
        </authorList>
    </citation>
    <scope>NUCLEOTIDE SEQUENCE [LARGE SCALE GENOMIC DNA]</scope>
    <source>
        <strain evidence="2 3">CBS 117206</strain>
    </source>
</reference>
<dbReference type="Pfam" id="PF13489">
    <property type="entry name" value="Methyltransf_23"/>
    <property type="match status" value="1"/>
</dbReference>
<dbReference type="GO" id="GO:0032259">
    <property type="term" value="P:methylation"/>
    <property type="evidence" value="ECO:0007669"/>
    <property type="project" value="UniProtKB-KW"/>
</dbReference>